<evidence type="ECO:0000256" key="10">
    <source>
        <dbReference type="ARBA" id="ARBA00022840"/>
    </source>
</evidence>
<comment type="pathway">
    <text evidence="3">Cofactor metabolism; pyridoxal 5'-phosphate salvage; pyridoxal 5'-phosphate from pyridoxal: step 1/1.</text>
</comment>
<dbReference type="Gene3D" id="3.40.1190.20">
    <property type="match status" value="1"/>
</dbReference>
<dbReference type="CDD" id="cd01173">
    <property type="entry name" value="pyridoxal_pyridoxamine_kinase"/>
    <property type="match status" value="1"/>
</dbReference>
<keyword evidence="7" id="KW-0808">Transferase</keyword>
<comment type="pathway">
    <text evidence="1">Cofactor metabolism; pyridoxal 5'-phosphate salvage; pyridoxamine 5'-phosphate from pyridoxamine: step 1/1.</text>
</comment>
<dbReference type="SUPFAM" id="SSF53613">
    <property type="entry name" value="Ribokinase-like"/>
    <property type="match status" value="1"/>
</dbReference>
<dbReference type="PANTHER" id="PTHR10534:SF2">
    <property type="entry name" value="PYRIDOXAL KINASE"/>
    <property type="match status" value="1"/>
</dbReference>
<dbReference type="Proteomes" id="UP000594260">
    <property type="component" value="Unplaced"/>
</dbReference>
<dbReference type="InParanoid" id="A0A7M7JJ18"/>
<dbReference type="InterPro" id="IPR013749">
    <property type="entry name" value="PM/HMP-P_kinase-1"/>
</dbReference>
<evidence type="ECO:0000313" key="17">
    <source>
        <dbReference type="Proteomes" id="UP000594260"/>
    </source>
</evidence>
<comment type="catalytic activity">
    <reaction evidence="12">
        <text>pyridoxamine + ATP = pyridoxamine 5'-phosphate + ADP + H(+)</text>
        <dbReference type="Rhea" id="RHEA:25104"/>
        <dbReference type="ChEBI" id="CHEBI:15378"/>
        <dbReference type="ChEBI" id="CHEBI:30616"/>
        <dbReference type="ChEBI" id="CHEBI:57761"/>
        <dbReference type="ChEBI" id="CHEBI:58451"/>
        <dbReference type="ChEBI" id="CHEBI:456216"/>
        <dbReference type="EC" id="2.7.1.35"/>
    </reaction>
    <physiologicalReaction direction="left-to-right" evidence="12">
        <dbReference type="Rhea" id="RHEA:25105"/>
    </physiologicalReaction>
</comment>
<evidence type="ECO:0000256" key="9">
    <source>
        <dbReference type="ARBA" id="ARBA00022777"/>
    </source>
</evidence>
<dbReference type="UniPathway" id="UPA01068">
    <property type="reaction ID" value="UER00298"/>
</dbReference>
<feature type="domain" description="Pyridoxamine kinase/Phosphomethylpyrimidine kinase" evidence="15">
    <location>
        <begin position="95"/>
        <end position="261"/>
    </location>
</feature>
<evidence type="ECO:0000256" key="8">
    <source>
        <dbReference type="ARBA" id="ARBA00022741"/>
    </source>
</evidence>
<reference evidence="16" key="1">
    <citation type="submission" date="2021-01" db="UniProtKB">
        <authorList>
            <consortium name="EnsemblMetazoa"/>
        </authorList>
    </citation>
    <scope>IDENTIFICATION</scope>
</reference>
<dbReference type="EnsemblMetazoa" id="XM_022797175">
    <property type="protein sequence ID" value="XP_022652910"/>
    <property type="gene ID" value="LOC111246863"/>
</dbReference>
<evidence type="ECO:0000256" key="1">
    <source>
        <dbReference type="ARBA" id="ARBA00004750"/>
    </source>
</evidence>
<dbReference type="GO" id="GO:0005524">
    <property type="term" value="F:ATP binding"/>
    <property type="evidence" value="ECO:0007669"/>
    <property type="project" value="UniProtKB-KW"/>
</dbReference>
<evidence type="ECO:0000313" key="16">
    <source>
        <dbReference type="EnsemblMetazoa" id="XP_022652910"/>
    </source>
</evidence>
<dbReference type="GO" id="GO:0008478">
    <property type="term" value="F:pyridoxal kinase activity"/>
    <property type="evidence" value="ECO:0007669"/>
    <property type="project" value="UniProtKB-EC"/>
</dbReference>
<dbReference type="RefSeq" id="XP_022652910.1">
    <property type="nucleotide sequence ID" value="XM_022797175.1"/>
</dbReference>
<proteinExistence type="inferred from homology"/>
<keyword evidence="10" id="KW-0067">ATP-binding</keyword>
<dbReference type="InterPro" id="IPR004625">
    <property type="entry name" value="PyrdxlKinase"/>
</dbReference>
<accession>A0A7M7JJ18</accession>
<dbReference type="OrthoDB" id="2104723at2759"/>
<keyword evidence="17" id="KW-1185">Reference proteome</keyword>
<dbReference type="GO" id="GO:0005829">
    <property type="term" value="C:cytosol"/>
    <property type="evidence" value="ECO:0007669"/>
    <property type="project" value="TreeGrafter"/>
</dbReference>
<evidence type="ECO:0000256" key="3">
    <source>
        <dbReference type="ARBA" id="ARBA00005210"/>
    </source>
</evidence>
<comment type="catalytic activity">
    <reaction evidence="13">
        <text>pyridoxal + ATP = pyridoxal 5'-phosphate + ADP + H(+)</text>
        <dbReference type="Rhea" id="RHEA:10224"/>
        <dbReference type="ChEBI" id="CHEBI:15378"/>
        <dbReference type="ChEBI" id="CHEBI:17310"/>
        <dbReference type="ChEBI" id="CHEBI:30616"/>
        <dbReference type="ChEBI" id="CHEBI:456216"/>
        <dbReference type="ChEBI" id="CHEBI:597326"/>
        <dbReference type="EC" id="2.7.1.35"/>
    </reaction>
    <physiologicalReaction direction="left-to-right" evidence="13">
        <dbReference type="Rhea" id="RHEA:10225"/>
    </physiologicalReaction>
</comment>
<evidence type="ECO:0000256" key="13">
    <source>
        <dbReference type="ARBA" id="ARBA00047377"/>
    </source>
</evidence>
<dbReference type="FunCoup" id="A0A7M7JJ18">
    <property type="interactions" value="972"/>
</dbReference>
<dbReference type="KEGG" id="vde:111246863"/>
<evidence type="ECO:0000256" key="4">
    <source>
        <dbReference type="ARBA" id="ARBA00008805"/>
    </source>
</evidence>
<dbReference type="NCBIfam" id="TIGR00687">
    <property type="entry name" value="pyridox_kin"/>
    <property type="match status" value="1"/>
</dbReference>
<evidence type="ECO:0000256" key="11">
    <source>
        <dbReference type="ARBA" id="ARBA00032808"/>
    </source>
</evidence>
<evidence type="ECO:0000256" key="12">
    <source>
        <dbReference type="ARBA" id="ARBA00047310"/>
    </source>
</evidence>
<evidence type="ECO:0000256" key="14">
    <source>
        <dbReference type="ARBA" id="ARBA00048524"/>
    </source>
</evidence>
<dbReference type="GeneID" id="111246863"/>
<dbReference type="OMA" id="HTQYGQW"/>
<keyword evidence="8" id="KW-0547">Nucleotide-binding</keyword>
<evidence type="ECO:0000256" key="7">
    <source>
        <dbReference type="ARBA" id="ARBA00022679"/>
    </source>
</evidence>
<evidence type="ECO:0000256" key="5">
    <source>
        <dbReference type="ARBA" id="ARBA00012104"/>
    </source>
</evidence>
<evidence type="ECO:0000256" key="6">
    <source>
        <dbReference type="ARBA" id="ARBA00018134"/>
    </source>
</evidence>
<dbReference type="GO" id="GO:0009443">
    <property type="term" value="P:pyridoxal 5'-phosphate salvage"/>
    <property type="evidence" value="ECO:0007669"/>
    <property type="project" value="InterPro"/>
</dbReference>
<dbReference type="PANTHER" id="PTHR10534">
    <property type="entry name" value="PYRIDOXAL KINASE"/>
    <property type="match status" value="1"/>
</dbReference>
<evidence type="ECO:0000256" key="2">
    <source>
        <dbReference type="ARBA" id="ARBA00004835"/>
    </source>
</evidence>
<comment type="pathway">
    <text evidence="2">Cofactor metabolism; pyridoxal 5'-phosphate salvage; pyridoxine 5'-phosphate from pyridoxine: step 1/1.</text>
</comment>
<dbReference type="InterPro" id="IPR029056">
    <property type="entry name" value="Ribokinase-like"/>
</dbReference>
<evidence type="ECO:0000259" key="15">
    <source>
        <dbReference type="Pfam" id="PF08543"/>
    </source>
</evidence>
<sequence length="299" mass="33522">MMSTMPRVLSIQSHVVRGYAGNRCAVFPLQTLGFEVDFINSVQFSNHTGYPVTKGTKVSQMELRDLFEGLKLNKVTEYSHVITGYVVSVDFLRELANIVKDIKEHNKDVVYLCDPVLGDHGSYYVPQELTDEYRSRLLPLCDILTPNQFELGELTGLDVKTEEDAIKAIERLHDLGVSLVVLTSAIFTDRSVVTCIASRRKDGNRCKFEIPWQEGNFVGTGDLFAALILAWTTNEECLEKALLKALSTVQGILQNTVEFSKELKAHRPDLSSAAFMELRLVQSRQLLIDPPLLLSANKI</sequence>
<dbReference type="EC" id="2.7.1.35" evidence="5"/>
<protein>
    <recommendedName>
        <fullName evidence="6">Pyridoxal kinase</fullName>
        <ecNumber evidence="5">2.7.1.35</ecNumber>
    </recommendedName>
    <alternativeName>
        <fullName evidence="11">Pyridoxine kinase</fullName>
    </alternativeName>
</protein>
<name>A0A7M7JJ18_VARDE</name>
<comment type="similarity">
    <text evidence="4">Belongs to the pyridoxine kinase family.</text>
</comment>
<organism evidence="16 17">
    <name type="scientific">Varroa destructor</name>
    <name type="common">Honeybee mite</name>
    <dbReference type="NCBI Taxonomy" id="109461"/>
    <lineage>
        <taxon>Eukaryota</taxon>
        <taxon>Metazoa</taxon>
        <taxon>Ecdysozoa</taxon>
        <taxon>Arthropoda</taxon>
        <taxon>Chelicerata</taxon>
        <taxon>Arachnida</taxon>
        <taxon>Acari</taxon>
        <taxon>Parasitiformes</taxon>
        <taxon>Mesostigmata</taxon>
        <taxon>Gamasina</taxon>
        <taxon>Dermanyssoidea</taxon>
        <taxon>Varroidae</taxon>
        <taxon>Varroa</taxon>
    </lineage>
</organism>
<keyword evidence="9" id="KW-0418">Kinase</keyword>
<dbReference type="Pfam" id="PF08543">
    <property type="entry name" value="Phos_pyr_kin"/>
    <property type="match status" value="1"/>
</dbReference>
<comment type="catalytic activity">
    <reaction evidence="14">
        <text>pyridoxine + ATP = pyridoxine 5'-phosphate + ADP + H(+)</text>
        <dbReference type="Rhea" id="RHEA:25108"/>
        <dbReference type="ChEBI" id="CHEBI:15378"/>
        <dbReference type="ChEBI" id="CHEBI:16709"/>
        <dbReference type="ChEBI" id="CHEBI:30616"/>
        <dbReference type="ChEBI" id="CHEBI:58589"/>
        <dbReference type="ChEBI" id="CHEBI:456216"/>
        <dbReference type="EC" id="2.7.1.35"/>
    </reaction>
    <physiologicalReaction direction="left-to-right" evidence="14">
        <dbReference type="Rhea" id="RHEA:25109"/>
    </physiologicalReaction>
</comment>
<dbReference type="AlphaFoldDB" id="A0A7M7JJ18"/>